<comment type="caution">
    <text evidence="2">The sequence shown here is derived from an EMBL/GenBank/DDBJ whole genome shotgun (WGS) entry which is preliminary data.</text>
</comment>
<feature type="region of interest" description="Disordered" evidence="1">
    <location>
        <begin position="131"/>
        <end position="167"/>
    </location>
</feature>
<dbReference type="EMBL" id="JAKUCV010001702">
    <property type="protein sequence ID" value="KAJ4845354.1"/>
    <property type="molecule type" value="Genomic_DNA"/>
</dbReference>
<dbReference type="PANTHER" id="PTHR36048">
    <property type="entry name" value="RIBOSOME MATURATION FACTOR"/>
    <property type="match status" value="1"/>
</dbReference>
<proteinExistence type="predicted"/>
<evidence type="ECO:0000313" key="3">
    <source>
        <dbReference type="Proteomes" id="UP001141552"/>
    </source>
</evidence>
<protein>
    <submittedName>
        <fullName evidence="2">Uncharacterized protein</fullName>
    </submittedName>
</protein>
<keyword evidence="3" id="KW-1185">Reference proteome</keyword>
<evidence type="ECO:0000256" key="1">
    <source>
        <dbReference type="SAM" id="MobiDB-lite"/>
    </source>
</evidence>
<feature type="region of interest" description="Disordered" evidence="1">
    <location>
        <begin position="1"/>
        <end position="58"/>
    </location>
</feature>
<reference evidence="2" key="1">
    <citation type="submission" date="2022-02" db="EMBL/GenBank/DDBJ databases">
        <authorList>
            <person name="Henning P.M."/>
            <person name="McCubbin A.G."/>
            <person name="Shore J.S."/>
        </authorList>
    </citation>
    <scope>NUCLEOTIDE SEQUENCE</scope>
    <source>
        <strain evidence="2">F60SS</strain>
        <tissue evidence="2">Leaves</tissue>
    </source>
</reference>
<feature type="compositionally biased region" description="Polar residues" evidence="1">
    <location>
        <begin position="40"/>
        <end position="55"/>
    </location>
</feature>
<evidence type="ECO:0000313" key="2">
    <source>
        <dbReference type="EMBL" id="KAJ4845354.1"/>
    </source>
</evidence>
<gene>
    <name evidence="2" type="ORF">Tsubulata_045645</name>
</gene>
<dbReference type="PANTHER" id="PTHR36048:SF1">
    <property type="entry name" value="RIBOSOME MATURATION FACTOR"/>
    <property type="match status" value="1"/>
</dbReference>
<reference evidence="2" key="2">
    <citation type="journal article" date="2023" name="Plants (Basel)">
        <title>Annotation of the Turnera subulata (Passifloraceae) Draft Genome Reveals the S-Locus Evolved after the Divergence of Turneroideae from Passifloroideae in a Stepwise Manner.</title>
        <authorList>
            <person name="Henning P.M."/>
            <person name="Roalson E.H."/>
            <person name="Mir W."/>
            <person name="McCubbin A.G."/>
            <person name="Shore J.S."/>
        </authorList>
    </citation>
    <scope>NUCLEOTIDE SEQUENCE</scope>
    <source>
        <strain evidence="2">F60SS</strain>
    </source>
</reference>
<feature type="compositionally biased region" description="Basic and acidic residues" evidence="1">
    <location>
        <begin position="1"/>
        <end position="26"/>
    </location>
</feature>
<dbReference type="Proteomes" id="UP001141552">
    <property type="component" value="Unassembled WGS sequence"/>
</dbReference>
<dbReference type="AlphaFoldDB" id="A0A9Q0JKV1"/>
<sequence length="211" mass="23888">MAKPLTREEIANTERKLDMPLDDIIKMSKNTTNRPKKQQRASNKSQKVFNNSSQEKALKVRSYMNSRRFVRQGALAQRRSNFQGSQFPLAREVARNAATASFRNRPFSRNVAAHTDKARPGSFMVQRGAANGGYAAKSQQRQSQQQAQAQRELQQQEGDGGVKQRPKTLDSLFANMKEQRMKSMSRQNNSVPRGGNAGRPMVPWARGRFAY</sequence>
<accession>A0A9Q0JKV1</accession>
<dbReference type="OrthoDB" id="1902342at2759"/>
<feature type="compositionally biased region" description="Low complexity" evidence="1">
    <location>
        <begin position="138"/>
        <end position="157"/>
    </location>
</feature>
<feature type="compositionally biased region" description="Polar residues" evidence="1">
    <location>
        <begin position="182"/>
        <end position="191"/>
    </location>
</feature>
<feature type="region of interest" description="Disordered" evidence="1">
    <location>
        <begin position="180"/>
        <end position="211"/>
    </location>
</feature>
<organism evidence="2 3">
    <name type="scientific">Turnera subulata</name>
    <dbReference type="NCBI Taxonomy" id="218843"/>
    <lineage>
        <taxon>Eukaryota</taxon>
        <taxon>Viridiplantae</taxon>
        <taxon>Streptophyta</taxon>
        <taxon>Embryophyta</taxon>
        <taxon>Tracheophyta</taxon>
        <taxon>Spermatophyta</taxon>
        <taxon>Magnoliopsida</taxon>
        <taxon>eudicotyledons</taxon>
        <taxon>Gunneridae</taxon>
        <taxon>Pentapetalae</taxon>
        <taxon>rosids</taxon>
        <taxon>fabids</taxon>
        <taxon>Malpighiales</taxon>
        <taxon>Passifloraceae</taxon>
        <taxon>Turnera</taxon>
    </lineage>
</organism>
<name>A0A9Q0JKV1_9ROSI</name>